<dbReference type="PATRIC" id="fig|742733.3.peg.3900"/>
<reference evidence="1 2" key="1">
    <citation type="submission" date="2011-08" db="EMBL/GenBank/DDBJ databases">
        <title>The Genome Sequence of Clostridium citroniae WAL-17108.</title>
        <authorList>
            <consortium name="The Broad Institute Genome Sequencing Platform"/>
            <person name="Earl A."/>
            <person name="Ward D."/>
            <person name="Feldgarden M."/>
            <person name="Gevers D."/>
            <person name="Finegold S.M."/>
            <person name="Summanen P.H."/>
            <person name="Molitoris D.R."/>
            <person name="Vaisanen M.L."/>
            <person name="Daigneault M."/>
            <person name="Allen-Vercoe E."/>
            <person name="Young S.K."/>
            <person name="Zeng Q."/>
            <person name="Gargeya S."/>
            <person name="Fitzgerald M."/>
            <person name="Haas B."/>
            <person name="Abouelleil A."/>
            <person name="Alvarado L."/>
            <person name="Arachchi H.M."/>
            <person name="Berlin A."/>
            <person name="Brown A."/>
            <person name="Chapman S.B."/>
            <person name="Chen Z."/>
            <person name="Dunbar C."/>
            <person name="Freedman E."/>
            <person name="Gearin G."/>
            <person name="Gellesch M."/>
            <person name="Goldberg J."/>
            <person name="Griggs A."/>
            <person name="Gujja S."/>
            <person name="Heiman D."/>
            <person name="Howarth C."/>
            <person name="Larson L."/>
            <person name="Lui A."/>
            <person name="MacDonald P.J.P."/>
            <person name="Montmayeur A."/>
            <person name="Murphy C."/>
            <person name="Neiman D."/>
            <person name="Pearson M."/>
            <person name="Priest M."/>
            <person name="Roberts A."/>
            <person name="Saif S."/>
            <person name="Shea T."/>
            <person name="Shenoy N."/>
            <person name="Sisk P."/>
            <person name="Stolte C."/>
            <person name="Sykes S."/>
            <person name="Wortman J."/>
            <person name="Nusbaum C."/>
            <person name="Birren B."/>
        </authorList>
    </citation>
    <scope>NUCLEOTIDE SEQUENCE [LARGE SCALE GENOMIC DNA]</scope>
    <source>
        <strain evidence="1 2">WAL-17108</strain>
    </source>
</reference>
<dbReference type="RefSeq" id="WP_007865114.1">
    <property type="nucleotide sequence ID" value="NZ_JH376424.1"/>
</dbReference>
<evidence type="ECO:0000313" key="1">
    <source>
        <dbReference type="EMBL" id="EHE97652.1"/>
    </source>
</evidence>
<accession>G5HME4</accession>
<protein>
    <submittedName>
        <fullName evidence="1">Uncharacterized protein</fullName>
    </submittedName>
</protein>
<proteinExistence type="predicted"/>
<organism evidence="1 2">
    <name type="scientific">[Clostridium] citroniae WAL-17108</name>
    <dbReference type="NCBI Taxonomy" id="742733"/>
    <lineage>
        <taxon>Bacteria</taxon>
        <taxon>Bacillati</taxon>
        <taxon>Bacillota</taxon>
        <taxon>Clostridia</taxon>
        <taxon>Lachnospirales</taxon>
        <taxon>Lachnospiraceae</taxon>
        <taxon>Enterocloster</taxon>
    </lineage>
</organism>
<gene>
    <name evidence="1" type="ORF">HMPREF9469_03756</name>
</gene>
<dbReference type="Proteomes" id="UP000003763">
    <property type="component" value="Unassembled WGS sequence"/>
</dbReference>
<dbReference type="HOGENOM" id="CLU_3134089_0_0_9"/>
<sequence length="49" mass="5683">MGKQKKNPNYDVERIFKEYTDAVVEIYLTEQNGQTVSIRSVADEFDTIV</sequence>
<evidence type="ECO:0000313" key="2">
    <source>
        <dbReference type="Proteomes" id="UP000003763"/>
    </source>
</evidence>
<comment type="caution">
    <text evidence="1">The sequence shown here is derived from an EMBL/GenBank/DDBJ whole genome shotgun (WGS) entry which is preliminary data.</text>
</comment>
<name>G5HME4_9FIRM</name>
<dbReference type="EMBL" id="ADLJ01000029">
    <property type="protein sequence ID" value="EHE97652.1"/>
    <property type="molecule type" value="Genomic_DNA"/>
</dbReference>
<dbReference type="AlphaFoldDB" id="G5HME4"/>